<dbReference type="Gene3D" id="3.40.50.200">
    <property type="entry name" value="Peptidase S8/S53 domain"/>
    <property type="match status" value="1"/>
</dbReference>
<dbReference type="GO" id="GO:0006508">
    <property type="term" value="P:proteolysis"/>
    <property type="evidence" value="ECO:0007669"/>
    <property type="project" value="UniProtKB-KW"/>
</dbReference>
<dbReference type="PROSITE" id="PS00138">
    <property type="entry name" value="SUBTILASE_SER"/>
    <property type="match status" value="1"/>
</dbReference>
<dbReference type="AlphaFoldDB" id="A0A643G2G8"/>
<evidence type="ECO:0000259" key="6">
    <source>
        <dbReference type="Pfam" id="PF00082"/>
    </source>
</evidence>
<evidence type="ECO:0000256" key="1">
    <source>
        <dbReference type="ARBA" id="ARBA00011073"/>
    </source>
</evidence>
<dbReference type="InterPro" id="IPR023828">
    <property type="entry name" value="Peptidase_S8_Ser-AS"/>
</dbReference>
<dbReference type="InterPro" id="IPR034176">
    <property type="entry name" value="Peptidases_S8_13"/>
</dbReference>
<gene>
    <name evidence="7" type="ORF">F7R26_006170</name>
</gene>
<dbReference type="InterPro" id="IPR050131">
    <property type="entry name" value="Peptidase_S8_subtilisin-like"/>
</dbReference>
<evidence type="ECO:0000256" key="2">
    <source>
        <dbReference type="ARBA" id="ARBA00022670"/>
    </source>
</evidence>
<organism evidence="7 8">
    <name type="scientific">Cupriavidus basilensis</name>
    <dbReference type="NCBI Taxonomy" id="68895"/>
    <lineage>
        <taxon>Bacteria</taxon>
        <taxon>Pseudomonadati</taxon>
        <taxon>Pseudomonadota</taxon>
        <taxon>Betaproteobacteria</taxon>
        <taxon>Burkholderiales</taxon>
        <taxon>Burkholderiaceae</taxon>
        <taxon>Cupriavidus</taxon>
    </lineage>
</organism>
<feature type="active site" description="Charge relay system" evidence="5">
    <location>
        <position position="202"/>
    </location>
</feature>
<keyword evidence="2 5" id="KW-0645">Protease</keyword>
<evidence type="ECO:0000256" key="4">
    <source>
        <dbReference type="ARBA" id="ARBA00022825"/>
    </source>
</evidence>
<dbReference type="GeneID" id="98400485"/>
<dbReference type="EMBL" id="CP062803">
    <property type="protein sequence ID" value="QOT77626.1"/>
    <property type="molecule type" value="Genomic_DNA"/>
</dbReference>
<keyword evidence="4 5" id="KW-0720">Serine protease</keyword>
<evidence type="ECO:0000256" key="3">
    <source>
        <dbReference type="ARBA" id="ARBA00022801"/>
    </source>
</evidence>
<dbReference type="InterPro" id="IPR000209">
    <property type="entry name" value="Peptidase_S8/S53_dom"/>
</dbReference>
<evidence type="ECO:0000256" key="5">
    <source>
        <dbReference type="PROSITE-ProRule" id="PRU01240"/>
    </source>
</evidence>
<evidence type="ECO:0000313" key="7">
    <source>
        <dbReference type="EMBL" id="QOT77626.1"/>
    </source>
</evidence>
<reference evidence="7 8" key="1">
    <citation type="submission" date="2020-10" db="EMBL/GenBank/DDBJ databases">
        <title>Complete genome sequence of Cupriavidus basilensis CCUG 49340T.</title>
        <authorList>
            <person name="Salva-Serra F."/>
            <person name="Donoso R.A."/>
            <person name="Cho K.H."/>
            <person name="Yoo J.A."/>
            <person name="Lee K."/>
            <person name="Yoon S.-H."/>
            <person name="Perez-Pantoja D."/>
            <person name="Moore E.R.B."/>
        </authorList>
    </citation>
    <scope>NUCLEOTIDE SEQUENCE [LARGE SCALE GENOMIC DNA]</scope>
    <source>
        <strain evidence="8">CCUG 49340</strain>
    </source>
</reference>
<dbReference type="PANTHER" id="PTHR43806:SF11">
    <property type="entry name" value="CEREVISIN-RELATED"/>
    <property type="match status" value="1"/>
</dbReference>
<dbReference type="Pfam" id="PF00082">
    <property type="entry name" value="Peptidase_S8"/>
    <property type="match status" value="1"/>
</dbReference>
<dbReference type="SUPFAM" id="SSF52743">
    <property type="entry name" value="Subtilisin-like"/>
    <property type="match status" value="1"/>
</dbReference>
<accession>A0A643G2G8</accession>
<feature type="active site" description="Charge relay system" evidence="5">
    <location>
        <position position="453"/>
    </location>
</feature>
<dbReference type="GO" id="GO:0004252">
    <property type="term" value="F:serine-type endopeptidase activity"/>
    <property type="evidence" value="ECO:0007669"/>
    <property type="project" value="UniProtKB-UniRule"/>
</dbReference>
<dbReference type="RefSeq" id="WP_150983815.1">
    <property type="nucleotide sequence ID" value="NZ_CP062803.1"/>
</dbReference>
<dbReference type="PANTHER" id="PTHR43806">
    <property type="entry name" value="PEPTIDASE S8"/>
    <property type="match status" value="1"/>
</dbReference>
<sequence>MQEPLPFRSGETRRVASHAALLLALGAALWLGAPAAASAAPDPAARPAPHYTGNFIVRWRDGSTSSAATLSAASNASAAKSAGGASDAAAIDADRMLGIRQNTGVSVAVKRQMGGNLQLLSASPGDAADPEATAARLRQDPRIADAVPDRWLRLHDTVPNDPEFALNQPYLGTPAQVVGGVNLPPAWDRTRGSSSLVIAVVDTGYLPHPDLASRIVPGYDFITDPSIANDGDGRDADATDAGDGVPAGFTCPGTTTPTTTATSNSWHGTRVAGTLGALTNNGVNIAGVDWNARIQPVRVSGRCGALLSDTVDGMRWAGGLSVPNVPANPTPARVINVSLGGGTCSSIEQQAVTDLAANGVVVVAATGNSAGAVEAPADCTGVVAVTAHANDGENASYANVGPQVTLSAPGGGCGNSKVSGGKCSVAESFIRTLSNDGTTSLGNYNVINSQGTSFAAPLVSGVVSLMLAANPALTPAQVLATLKSSARPHPAGTYCTAPANAGICGAGLLDANAAVAAGTQVVQPAPAAPPTSSGGGGGGAISWPLALGLGALGLLLNWVGRRRSPAR</sequence>
<feature type="domain" description="Peptidase S8/S53" evidence="6">
    <location>
        <begin position="195"/>
        <end position="490"/>
    </location>
</feature>
<comment type="similarity">
    <text evidence="1 5">Belongs to the peptidase S8 family.</text>
</comment>
<evidence type="ECO:0000313" key="8">
    <source>
        <dbReference type="Proteomes" id="UP000397656"/>
    </source>
</evidence>
<dbReference type="CDD" id="cd07496">
    <property type="entry name" value="Peptidases_S8_13"/>
    <property type="match status" value="1"/>
</dbReference>
<dbReference type="Proteomes" id="UP000397656">
    <property type="component" value="Chromosome 1"/>
</dbReference>
<keyword evidence="3 5" id="KW-0378">Hydrolase</keyword>
<name>A0A643G2G8_9BURK</name>
<feature type="active site" description="Charge relay system" evidence="5">
    <location>
        <position position="267"/>
    </location>
</feature>
<dbReference type="InterPro" id="IPR015500">
    <property type="entry name" value="Peptidase_S8_subtilisin-rel"/>
</dbReference>
<protein>
    <submittedName>
        <fullName evidence="7">S8 family peptidase</fullName>
    </submittedName>
</protein>
<dbReference type="PROSITE" id="PS51892">
    <property type="entry name" value="SUBTILASE"/>
    <property type="match status" value="1"/>
</dbReference>
<dbReference type="InterPro" id="IPR022398">
    <property type="entry name" value="Peptidase_S8_His-AS"/>
</dbReference>
<dbReference type="InterPro" id="IPR036852">
    <property type="entry name" value="Peptidase_S8/S53_dom_sf"/>
</dbReference>
<dbReference type="PRINTS" id="PR00723">
    <property type="entry name" value="SUBTILISIN"/>
</dbReference>
<dbReference type="PROSITE" id="PS00137">
    <property type="entry name" value="SUBTILASE_HIS"/>
    <property type="match status" value="1"/>
</dbReference>
<proteinExistence type="inferred from homology"/>